<dbReference type="InterPro" id="IPR036282">
    <property type="entry name" value="Glutathione-S-Trfase_C_sf"/>
</dbReference>
<dbReference type="Gene3D" id="1.20.1050.10">
    <property type="match status" value="1"/>
</dbReference>
<name>A0A095VQA6_9GAMM</name>
<dbReference type="STRING" id="1265313.HRUBRA_02110"/>
<keyword evidence="3" id="KW-0413">Isomerase</keyword>
<dbReference type="InterPro" id="IPR010987">
    <property type="entry name" value="Glutathione-S-Trfase_C-like"/>
</dbReference>
<comment type="caution">
    <text evidence="3">The sequence shown here is derived from an EMBL/GenBank/DDBJ whole genome shotgun (WGS) entry which is preliminary data.</text>
</comment>
<dbReference type="SFLD" id="SFLDG00358">
    <property type="entry name" value="Main_(cytGST)"/>
    <property type="match status" value="1"/>
</dbReference>
<dbReference type="PANTHER" id="PTHR44051:SF8">
    <property type="entry name" value="GLUTATHIONE S-TRANSFERASE GSTA"/>
    <property type="match status" value="1"/>
</dbReference>
<dbReference type="eggNOG" id="COG0625">
    <property type="taxonomic scope" value="Bacteria"/>
</dbReference>
<dbReference type="HOGENOM" id="CLU_011226_5_3_6"/>
<dbReference type="EC" id="5.2.1.2" evidence="3"/>
<feature type="domain" description="GST N-terminal" evidence="1">
    <location>
        <begin position="1"/>
        <end position="81"/>
    </location>
</feature>
<dbReference type="RefSeq" id="WP_035517790.1">
    <property type="nucleotide sequence ID" value="NZ_KN234788.1"/>
</dbReference>
<dbReference type="Pfam" id="PF00043">
    <property type="entry name" value="GST_C"/>
    <property type="match status" value="1"/>
</dbReference>
<feature type="domain" description="GST C-terminal" evidence="2">
    <location>
        <begin position="86"/>
        <end position="245"/>
    </location>
</feature>
<dbReference type="GO" id="GO:0016740">
    <property type="term" value="F:transferase activity"/>
    <property type="evidence" value="ECO:0007669"/>
    <property type="project" value="UniProtKB-KW"/>
</dbReference>
<dbReference type="SUPFAM" id="SSF52833">
    <property type="entry name" value="Thioredoxin-like"/>
    <property type="match status" value="1"/>
</dbReference>
<dbReference type="Pfam" id="PF13417">
    <property type="entry name" value="GST_N_3"/>
    <property type="match status" value="1"/>
</dbReference>
<evidence type="ECO:0000259" key="1">
    <source>
        <dbReference type="PROSITE" id="PS50404"/>
    </source>
</evidence>
<dbReference type="PROSITE" id="PS50404">
    <property type="entry name" value="GST_NTER"/>
    <property type="match status" value="1"/>
</dbReference>
<dbReference type="PROSITE" id="PS50405">
    <property type="entry name" value="GST_CTER"/>
    <property type="match status" value="1"/>
</dbReference>
<evidence type="ECO:0000313" key="3">
    <source>
        <dbReference type="EMBL" id="KGE03308.1"/>
    </source>
</evidence>
<dbReference type="SUPFAM" id="SSF47616">
    <property type="entry name" value="GST C-terminal domain-like"/>
    <property type="match status" value="1"/>
</dbReference>
<evidence type="ECO:0000259" key="2">
    <source>
        <dbReference type="PROSITE" id="PS50405"/>
    </source>
</evidence>
<keyword evidence="4" id="KW-1185">Reference proteome</keyword>
<dbReference type="Proteomes" id="UP000029640">
    <property type="component" value="Unassembled WGS sequence"/>
</dbReference>
<sequence>MLELYTHPMSPCAQKVRLVLHEKGLAWTSHHVELSQKENLRPEYLALNPLGVVPTLVDDGKPVIESSIICEYLEDAFPRPALRPTDPHARARMRFWMKQVDSRLHPACGALQWPLIMRPALLEKPVEEREALLAQVPEAPRRERQRRLLEHGLDAPDVSAAVATYCELIQAMDRALAEGEWVAGDQFSLADASLAPYFQTLHQFDWLDLFVTSDRITHWYERCRERESYREAVSRDFPTETLAQLRRDGQAARGQVAVHLPPASAQ</sequence>
<reference evidence="3 4" key="1">
    <citation type="journal article" date="2014" name="Genome Announc.">
        <title>Genome Sequence of Gammaproteobacterial Pseudohaliea rubra Type Strain DSM 19751, Isolated from Coastal Seawater of the Mediterranean Sea.</title>
        <authorList>
            <person name="Spring S."/>
            <person name="Fiebig A."/>
            <person name="Riedel T."/>
            <person name="Goker M."/>
            <person name="Klenk H.P."/>
        </authorList>
    </citation>
    <scope>NUCLEOTIDE SEQUENCE [LARGE SCALE GENOMIC DNA]</scope>
    <source>
        <strain evidence="3 4">DSM 19751</strain>
    </source>
</reference>
<dbReference type="InterPro" id="IPR004045">
    <property type="entry name" value="Glutathione_S-Trfase_N"/>
</dbReference>
<protein>
    <submittedName>
        <fullName evidence="3">Maleylacetoacetate isomerase/ Glutathione S-transferase</fullName>
        <ecNumber evidence="3">5.2.1.2</ecNumber>
    </submittedName>
</protein>
<dbReference type="Gene3D" id="3.40.30.10">
    <property type="entry name" value="Glutaredoxin"/>
    <property type="match status" value="1"/>
</dbReference>
<dbReference type="SFLD" id="SFLDS00019">
    <property type="entry name" value="Glutathione_Transferase_(cytos"/>
    <property type="match status" value="1"/>
</dbReference>
<dbReference type="InterPro" id="IPR040079">
    <property type="entry name" value="Glutathione_S-Trfase"/>
</dbReference>
<dbReference type="InterPro" id="IPR004046">
    <property type="entry name" value="GST_C"/>
</dbReference>
<dbReference type="EMBL" id="AUVB01000059">
    <property type="protein sequence ID" value="KGE03308.1"/>
    <property type="molecule type" value="Genomic_DNA"/>
</dbReference>
<dbReference type="PATRIC" id="fig|1265313.6.peg.2080"/>
<organism evidence="3 4">
    <name type="scientific">Pseudohaliea rubra DSM 19751</name>
    <dbReference type="NCBI Taxonomy" id="1265313"/>
    <lineage>
        <taxon>Bacteria</taxon>
        <taxon>Pseudomonadati</taxon>
        <taxon>Pseudomonadota</taxon>
        <taxon>Gammaproteobacteria</taxon>
        <taxon>Cellvibrionales</taxon>
        <taxon>Halieaceae</taxon>
        <taxon>Pseudohaliea</taxon>
    </lineage>
</organism>
<evidence type="ECO:0000313" key="4">
    <source>
        <dbReference type="Proteomes" id="UP000029640"/>
    </source>
</evidence>
<gene>
    <name evidence="3" type="ORF">HRUBRA_02110</name>
</gene>
<accession>A0A095VQA6</accession>
<dbReference type="InterPro" id="IPR036249">
    <property type="entry name" value="Thioredoxin-like_sf"/>
</dbReference>
<dbReference type="GO" id="GO:0016034">
    <property type="term" value="F:maleylacetoacetate isomerase activity"/>
    <property type="evidence" value="ECO:0007669"/>
    <property type="project" value="UniProtKB-EC"/>
</dbReference>
<dbReference type="AlphaFoldDB" id="A0A095VQA6"/>
<dbReference type="PANTHER" id="PTHR44051">
    <property type="entry name" value="GLUTATHIONE S-TRANSFERASE-RELATED"/>
    <property type="match status" value="1"/>
</dbReference>
<proteinExistence type="predicted"/>
<dbReference type="CDD" id="cd00570">
    <property type="entry name" value="GST_N_family"/>
    <property type="match status" value="1"/>
</dbReference>
<keyword evidence="3" id="KW-0808">Transferase</keyword>
<dbReference type="OrthoDB" id="5740960at2"/>